<keyword evidence="2" id="KW-0805">Transcription regulation</keyword>
<dbReference type="Gene3D" id="3.40.1810.10">
    <property type="entry name" value="Transcription factor, MADS-box"/>
    <property type="match status" value="1"/>
</dbReference>
<evidence type="ECO:0000256" key="2">
    <source>
        <dbReference type="ARBA" id="ARBA00023015"/>
    </source>
</evidence>
<sequence length="211" mass="24141">MVRRKISIERIEDKPRRQVTFYKRRQGIFKKSSTLCSLCKTDIAMLVFSSSGNLYSYSNTLVDDVLKRYHNPSSSNTSQNSLVVFDDLRGVNIEQEVGKSLDNGFWWENIYVSKFDSLDELNKLENGLMDVKQSILCRLEKLSSSSSAEQDNTTVWNMGSEEKSCWATDPSTSNVDNFGVGDSSEQWLSDEEICNLFCDLFSCRDYFVMSV</sequence>
<keyword evidence="8" id="KW-1185">Reference proteome</keyword>
<organism evidence="7 8">
    <name type="scientific">Coptis chinensis</name>
    <dbReference type="NCBI Taxonomy" id="261450"/>
    <lineage>
        <taxon>Eukaryota</taxon>
        <taxon>Viridiplantae</taxon>
        <taxon>Streptophyta</taxon>
        <taxon>Embryophyta</taxon>
        <taxon>Tracheophyta</taxon>
        <taxon>Spermatophyta</taxon>
        <taxon>Magnoliopsida</taxon>
        <taxon>Ranunculales</taxon>
        <taxon>Ranunculaceae</taxon>
        <taxon>Coptidoideae</taxon>
        <taxon>Coptis</taxon>
    </lineage>
</organism>
<dbReference type="PANTHER" id="PTHR11945">
    <property type="entry name" value="MADS BOX PROTEIN"/>
    <property type="match status" value="1"/>
</dbReference>
<protein>
    <recommendedName>
        <fullName evidence="6">MADS-box domain-containing protein</fullName>
    </recommendedName>
</protein>
<feature type="domain" description="MADS-box" evidence="6">
    <location>
        <begin position="1"/>
        <end position="61"/>
    </location>
</feature>
<dbReference type="OrthoDB" id="1876474at2759"/>
<dbReference type="SUPFAM" id="SSF55455">
    <property type="entry name" value="SRF-like"/>
    <property type="match status" value="1"/>
</dbReference>
<dbReference type="GO" id="GO:0000978">
    <property type="term" value="F:RNA polymerase II cis-regulatory region sequence-specific DNA binding"/>
    <property type="evidence" value="ECO:0007669"/>
    <property type="project" value="TreeGrafter"/>
</dbReference>
<accession>A0A835HXR5</accession>
<dbReference type="InterPro" id="IPR036879">
    <property type="entry name" value="TF_MADSbox_sf"/>
</dbReference>
<dbReference type="GO" id="GO:0000981">
    <property type="term" value="F:DNA-binding transcription factor activity, RNA polymerase II-specific"/>
    <property type="evidence" value="ECO:0007669"/>
    <property type="project" value="TreeGrafter"/>
</dbReference>
<dbReference type="GO" id="GO:0005634">
    <property type="term" value="C:nucleus"/>
    <property type="evidence" value="ECO:0007669"/>
    <property type="project" value="UniProtKB-SubCell"/>
</dbReference>
<evidence type="ECO:0000256" key="1">
    <source>
        <dbReference type="ARBA" id="ARBA00004123"/>
    </source>
</evidence>
<reference evidence="7 8" key="1">
    <citation type="submission" date="2020-10" db="EMBL/GenBank/DDBJ databases">
        <title>The Coptis chinensis genome and diversification of protoberbering-type alkaloids.</title>
        <authorList>
            <person name="Wang B."/>
            <person name="Shu S."/>
            <person name="Song C."/>
            <person name="Liu Y."/>
        </authorList>
    </citation>
    <scope>NUCLEOTIDE SEQUENCE [LARGE SCALE GENOMIC DNA]</scope>
    <source>
        <strain evidence="7">HL-2020</strain>
        <tissue evidence="7">Leaf</tissue>
    </source>
</reference>
<evidence type="ECO:0000313" key="7">
    <source>
        <dbReference type="EMBL" id="KAF9608100.1"/>
    </source>
</evidence>
<evidence type="ECO:0000259" key="6">
    <source>
        <dbReference type="PROSITE" id="PS50066"/>
    </source>
</evidence>
<dbReference type="PRINTS" id="PR00404">
    <property type="entry name" value="MADSDOMAIN"/>
</dbReference>
<keyword evidence="3" id="KW-0238">DNA-binding</keyword>
<dbReference type="InterPro" id="IPR002100">
    <property type="entry name" value="TF_MADSbox"/>
</dbReference>
<comment type="subcellular location">
    <subcellularLocation>
        <location evidence="1">Nucleus</location>
    </subcellularLocation>
</comment>
<evidence type="ECO:0000256" key="3">
    <source>
        <dbReference type="ARBA" id="ARBA00023125"/>
    </source>
</evidence>
<dbReference type="Proteomes" id="UP000631114">
    <property type="component" value="Unassembled WGS sequence"/>
</dbReference>
<comment type="caution">
    <text evidence="7">The sequence shown here is derived from an EMBL/GenBank/DDBJ whole genome shotgun (WGS) entry which is preliminary data.</text>
</comment>
<gene>
    <name evidence="7" type="ORF">IFM89_006027</name>
</gene>
<dbReference type="PROSITE" id="PS50066">
    <property type="entry name" value="MADS_BOX_2"/>
    <property type="match status" value="1"/>
</dbReference>
<dbReference type="PANTHER" id="PTHR11945:SF782">
    <property type="entry name" value="OS11G0229900 PROTEIN"/>
    <property type="match status" value="1"/>
</dbReference>
<evidence type="ECO:0000256" key="5">
    <source>
        <dbReference type="ARBA" id="ARBA00023242"/>
    </source>
</evidence>
<dbReference type="EMBL" id="JADFTS010000004">
    <property type="protein sequence ID" value="KAF9608100.1"/>
    <property type="molecule type" value="Genomic_DNA"/>
</dbReference>
<evidence type="ECO:0000256" key="4">
    <source>
        <dbReference type="ARBA" id="ARBA00023163"/>
    </source>
</evidence>
<keyword evidence="5" id="KW-0539">Nucleus</keyword>
<evidence type="ECO:0000313" key="8">
    <source>
        <dbReference type="Proteomes" id="UP000631114"/>
    </source>
</evidence>
<proteinExistence type="predicted"/>
<dbReference type="SMART" id="SM00432">
    <property type="entry name" value="MADS"/>
    <property type="match status" value="1"/>
</dbReference>
<keyword evidence="4" id="KW-0804">Transcription</keyword>
<dbReference type="GO" id="GO:0046983">
    <property type="term" value="F:protein dimerization activity"/>
    <property type="evidence" value="ECO:0007669"/>
    <property type="project" value="InterPro"/>
</dbReference>
<dbReference type="AlphaFoldDB" id="A0A835HXR5"/>
<name>A0A835HXR5_9MAGN</name>
<dbReference type="Pfam" id="PF00319">
    <property type="entry name" value="SRF-TF"/>
    <property type="match status" value="1"/>
</dbReference>